<dbReference type="SUPFAM" id="SSF103473">
    <property type="entry name" value="MFS general substrate transporter"/>
    <property type="match status" value="1"/>
</dbReference>
<dbReference type="Gene3D" id="1.20.1250.20">
    <property type="entry name" value="MFS general substrate transporter like domains"/>
    <property type="match status" value="1"/>
</dbReference>
<feature type="transmembrane region" description="Helical" evidence="6">
    <location>
        <begin position="101"/>
        <end position="119"/>
    </location>
</feature>
<feature type="transmembrane region" description="Helical" evidence="6">
    <location>
        <begin position="404"/>
        <end position="425"/>
    </location>
</feature>
<name>A0A1J1HI98_9DIPT</name>
<proteinExistence type="predicted"/>
<evidence type="ECO:0000256" key="1">
    <source>
        <dbReference type="ARBA" id="ARBA00004127"/>
    </source>
</evidence>
<dbReference type="CDD" id="cd17326">
    <property type="entry name" value="MFS_MFSD8"/>
    <property type="match status" value="1"/>
</dbReference>
<evidence type="ECO:0000256" key="6">
    <source>
        <dbReference type="SAM" id="Phobius"/>
    </source>
</evidence>
<dbReference type="PANTHER" id="PTHR23510">
    <property type="entry name" value="INNER MEMBRANE TRANSPORT PROTEIN YAJR"/>
    <property type="match status" value="1"/>
</dbReference>
<dbReference type="AlphaFoldDB" id="A0A1J1HI98"/>
<feature type="transmembrane region" description="Helical" evidence="6">
    <location>
        <begin position="72"/>
        <end position="94"/>
    </location>
</feature>
<keyword evidence="3 6" id="KW-0812">Transmembrane</keyword>
<dbReference type="Pfam" id="PF07690">
    <property type="entry name" value="MFS_1"/>
    <property type="match status" value="1"/>
</dbReference>
<sequence length="536" mass="60484">MEEDSKLTLKAEDVENKKKLQILETESERKTRLLSLKIIYFTMFLMTLGFSIILTGIWPYLDTLDTSAGKTFMGFIVAANPLGQMIFSPVFGWWANKVSSIRIPFIVSLVIFCAASALYSSLDHVETNAKYWMLIARFFVGVSSANIVICRSYLSAATTLDERTKAVSILTLAQTLGFIFGPSLQGVFTPLGSDGFVFLKFFHINMYTAPGWVNVFLGVINFFLFLPFIFQDRRVSAREQMILHGKESEKETWKAIKPDYTTCWALIFSLFVFVFNFVLLESLGTPLTMEQFAWTKTEALKNMAILMTVGGVIACATFLMITPLCKKFKENYVLIVGGFFLMVLGRIVHIPYRDELPKLAVDREFIYENGTIGIYNEDDPKVLGCPVTQEWCKFTPVLGFPEFVLGYLLTSVGYPIGLTLIATIFSKVLGPRPQGVWMGLMTSSGCLSRIFGPICVSVLYAKFGTFWLSTVTGLMMIVPMAWLIVLRDRLYIKNIDIKSIDMKEVDRKSSNNFIKTSTVINNAEKDEKDKFLKSDS</sequence>
<keyword evidence="5 6" id="KW-0472">Membrane</keyword>
<feature type="transmembrane region" description="Helical" evidence="6">
    <location>
        <begin position="466"/>
        <end position="486"/>
    </location>
</feature>
<evidence type="ECO:0000256" key="4">
    <source>
        <dbReference type="ARBA" id="ARBA00022989"/>
    </source>
</evidence>
<feature type="transmembrane region" description="Helical" evidence="6">
    <location>
        <begin position="131"/>
        <end position="154"/>
    </location>
</feature>
<comment type="subcellular location">
    <subcellularLocation>
        <location evidence="1">Endomembrane system</location>
        <topology evidence="1">Multi-pass membrane protein</topology>
    </subcellularLocation>
</comment>
<protein>
    <submittedName>
        <fullName evidence="8">CLUMA_CG001076, isoform A</fullName>
    </submittedName>
</protein>
<dbReference type="InterPro" id="IPR036259">
    <property type="entry name" value="MFS_trans_sf"/>
</dbReference>
<dbReference type="InterPro" id="IPR011701">
    <property type="entry name" value="MFS"/>
</dbReference>
<feature type="transmembrane region" description="Helical" evidence="6">
    <location>
        <begin position="303"/>
        <end position="325"/>
    </location>
</feature>
<dbReference type="EMBL" id="CVRI01000004">
    <property type="protein sequence ID" value="CRK87274.1"/>
    <property type="molecule type" value="Genomic_DNA"/>
</dbReference>
<keyword evidence="9" id="KW-1185">Reference proteome</keyword>
<dbReference type="GO" id="GO:0022857">
    <property type="term" value="F:transmembrane transporter activity"/>
    <property type="evidence" value="ECO:0007669"/>
    <property type="project" value="InterPro"/>
</dbReference>
<dbReference type="GO" id="GO:0012505">
    <property type="term" value="C:endomembrane system"/>
    <property type="evidence" value="ECO:0007669"/>
    <property type="project" value="UniProtKB-SubCell"/>
</dbReference>
<evidence type="ECO:0000256" key="3">
    <source>
        <dbReference type="ARBA" id="ARBA00022692"/>
    </source>
</evidence>
<feature type="transmembrane region" description="Helical" evidence="6">
    <location>
        <begin position="211"/>
        <end position="230"/>
    </location>
</feature>
<dbReference type="OrthoDB" id="370281at2759"/>
<dbReference type="InterPro" id="IPR020846">
    <property type="entry name" value="MFS_dom"/>
</dbReference>
<feature type="transmembrane region" description="Helical" evidence="6">
    <location>
        <begin position="38"/>
        <end position="60"/>
    </location>
</feature>
<gene>
    <name evidence="8" type="ORF">CLUMA_CG001076</name>
</gene>
<keyword evidence="2" id="KW-0813">Transport</keyword>
<feature type="transmembrane region" description="Helical" evidence="6">
    <location>
        <begin position="263"/>
        <end position="283"/>
    </location>
</feature>
<feature type="transmembrane region" description="Helical" evidence="6">
    <location>
        <begin position="332"/>
        <end position="352"/>
    </location>
</feature>
<evidence type="ECO:0000313" key="9">
    <source>
        <dbReference type="Proteomes" id="UP000183832"/>
    </source>
</evidence>
<feature type="transmembrane region" description="Helical" evidence="6">
    <location>
        <begin position="166"/>
        <end position="191"/>
    </location>
</feature>
<organism evidence="8 9">
    <name type="scientific">Clunio marinus</name>
    <dbReference type="NCBI Taxonomy" id="568069"/>
    <lineage>
        <taxon>Eukaryota</taxon>
        <taxon>Metazoa</taxon>
        <taxon>Ecdysozoa</taxon>
        <taxon>Arthropoda</taxon>
        <taxon>Hexapoda</taxon>
        <taxon>Insecta</taxon>
        <taxon>Pterygota</taxon>
        <taxon>Neoptera</taxon>
        <taxon>Endopterygota</taxon>
        <taxon>Diptera</taxon>
        <taxon>Nematocera</taxon>
        <taxon>Chironomoidea</taxon>
        <taxon>Chironomidae</taxon>
        <taxon>Clunio</taxon>
    </lineage>
</organism>
<dbReference type="GO" id="GO:0005765">
    <property type="term" value="C:lysosomal membrane"/>
    <property type="evidence" value="ECO:0007669"/>
    <property type="project" value="TreeGrafter"/>
</dbReference>
<evidence type="ECO:0000256" key="2">
    <source>
        <dbReference type="ARBA" id="ARBA00022448"/>
    </source>
</evidence>
<evidence type="ECO:0000313" key="8">
    <source>
        <dbReference type="EMBL" id="CRK87274.1"/>
    </source>
</evidence>
<dbReference type="PANTHER" id="PTHR23510:SF3">
    <property type="entry name" value="MAJOR FACILITATOR SUPERFAMILY DOMAIN-CONTAINING PROTEIN 8"/>
    <property type="match status" value="1"/>
</dbReference>
<feature type="transmembrane region" description="Helical" evidence="6">
    <location>
        <begin position="437"/>
        <end position="460"/>
    </location>
</feature>
<reference evidence="8 9" key="1">
    <citation type="submission" date="2015-04" db="EMBL/GenBank/DDBJ databases">
        <authorList>
            <person name="Syromyatnikov M.Y."/>
            <person name="Popov V.N."/>
        </authorList>
    </citation>
    <scope>NUCLEOTIDE SEQUENCE [LARGE SCALE GENOMIC DNA]</scope>
</reference>
<evidence type="ECO:0000256" key="5">
    <source>
        <dbReference type="ARBA" id="ARBA00023136"/>
    </source>
</evidence>
<accession>A0A1J1HI98</accession>
<dbReference type="STRING" id="568069.A0A1J1HI98"/>
<evidence type="ECO:0000259" key="7">
    <source>
        <dbReference type="PROSITE" id="PS50850"/>
    </source>
</evidence>
<dbReference type="InterPro" id="IPR051068">
    <property type="entry name" value="MFS_Domain-Containing_Protein"/>
</dbReference>
<keyword evidence="4 6" id="KW-1133">Transmembrane helix</keyword>
<dbReference type="PROSITE" id="PS50850">
    <property type="entry name" value="MFS"/>
    <property type="match status" value="1"/>
</dbReference>
<feature type="domain" description="Major facilitator superfamily (MFS) profile" evidence="7">
    <location>
        <begin position="35"/>
        <end position="491"/>
    </location>
</feature>
<dbReference type="Proteomes" id="UP000183832">
    <property type="component" value="Unassembled WGS sequence"/>
</dbReference>